<comment type="caution">
    <text evidence="1">The sequence shown here is derived from an EMBL/GenBank/DDBJ whole genome shotgun (WGS) entry which is preliminary data.</text>
</comment>
<keyword evidence="2" id="KW-1185">Reference proteome</keyword>
<proteinExistence type="predicted"/>
<protein>
    <submittedName>
        <fullName evidence="1">Uncharacterized protein</fullName>
    </submittedName>
</protein>
<evidence type="ECO:0000313" key="2">
    <source>
        <dbReference type="Proteomes" id="UP000630097"/>
    </source>
</evidence>
<reference evidence="1 2" key="1">
    <citation type="submission" date="2021-01" db="EMBL/GenBank/DDBJ databases">
        <title>Whole genome shotgun sequence of Planotetraspora kaengkrachanensis NBRC 104272.</title>
        <authorList>
            <person name="Komaki H."/>
            <person name="Tamura T."/>
        </authorList>
    </citation>
    <scope>NUCLEOTIDE SEQUENCE [LARGE SCALE GENOMIC DNA]</scope>
    <source>
        <strain evidence="1 2">NBRC 104272</strain>
    </source>
</reference>
<gene>
    <name evidence="1" type="ORF">Pka01_45740</name>
</gene>
<dbReference type="AlphaFoldDB" id="A0A8J3V704"/>
<accession>A0A8J3V704</accession>
<dbReference type="Proteomes" id="UP000630097">
    <property type="component" value="Unassembled WGS sequence"/>
</dbReference>
<organism evidence="1 2">
    <name type="scientific">Planotetraspora kaengkrachanensis</name>
    <dbReference type="NCBI Taxonomy" id="575193"/>
    <lineage>
        <taxon>Bacteria</taxon>
        <taxon>Bacillati</taxon>
        <taxon>Actinomycetota</taxon>
        <taxon>Actinomycetes</taxon>
        <taxon>Streptosporangiales</taxon>
        <taxon>Streptosporangiaceae</taxon>
        <taxon>Planotetraspora</taxon>
    </lineage>
</organism>
<dbReference type="EMBL" id="BONV01000021">
    <property type="protein sequence ID" value="GIG81447.1"/>
    <property type="molecule type" value="Genomic_DNA"/>
</dbReference>
<sequence length="345" mass="38576">MLIAVGRRAASVRSGWMVEDLAEDAEVVGPEGLCRRLRRVVGVVEGEYDWAAPDEEFAALRTRGPAEVLRLADAQADPWEALTVLAAGPPELTGEIVARLRALKASTPTKVPWDGFPDGCAWLVRGIGDWTPSFVRVLAPEVAEEVRPLLFDGGYLEGVPRLHRFYDDGHLRLDDWAHDVLALTPILTVAELDALLALRRGKPGIKSESTRTAFETAIGVTLAWHGEYERAYELIGDAVWETELLRTSGMADILPQLPSSQLLEWLARVHQIFHDPNVRGPLWEVFQDRWPELSRQELWSALDRWTVELPHDSRFGVLADVLLYRYPITQLAGAAETARILELIM</sequence>
<name>A0A8J3V704_9ACTN</name>
<evidence type="ECO:0000313" key="1">
    <source>
        <dbReference type="EMBL" id="GIG81447.1"/>
    </source>
</evidence>